<feature type="binding site" evidence="10">
    <location>
        <begin position="234"/>
        <end position="242"/>
    </location>
    <ligand>
        <name>ATP</name>
        <dbReference type="ChEBI" id="CHEBI:30616"/>
    </ligand>
</feature>
<dbReference type="EMBL" id="CP063767">
    <property type="protein sequence ID" value="QOY59926.1"/>
    <property type="molecule type" value="Genomic_DNA"/>
</dbReference>
<dbReference type="SUPFAM" id="SSF53795">
    <property type="entry name" value="PEP carboxykinase-like"/>
    <property type="match status" value="1"/>
</dbReference>
<evidence type="ECO:0000256" key="3">
    <source>
        <dbReference type="ARBA" id="ARBA00012363"/>
    </source>
</evidence>
<evidence type="ECO:0000256" key="10">
    <source>
        <dbReference type="HAMAP-Rule" id="MF_00453"/>
    </source>
</evidence>
<sequence>MVIEELSRYGIAHTQEKTVIDASPAVLVETALARGEGKLTSTGSLSVVTGAYTGRSPRDRFIVDTPDVHDKIAWGTVNAPFSPEAYERIKAEVIGHLSERRLFVVHGLAGADRRYSRRVCAICELASQALFVRQMLVRPTARELDDFGPADFVVMAAPSLKLDTATYGTHSEAVVLINFQERTILVVGTQYSGEIKKAIFSFMNYLLPLENHVLTMHCSCNMNPLSHGTTVFFGLSGTGKTTLSAAEGRMLIGDDEHGWCDDAVFNIEGGCYAKTIGITPQTEPQIFDAIRFGSVSENVVIDPVTRMADYFDVALTENGRVAYPVEFVPDAVVAGTAKRIPDVVIFLTADAFGVLPPVSKLDRDAAMYHFMTGFTSKVAGTECGIKEPQPTFSSLFGEPFMPLDPNVYARMLGERIDAGGTRVYLVNTGWTGGSYGAGSRIKLAYTRRMVEAAQTGIIDDGEFVHDERFNLDVPVRCPGVPSALLCARDTWVDREAYDRVAESLAQMFVDNAEKRLTTMSDAVRAAGPHPLGVIVNR</sequence>
<keyword evidence="7 10" id="KW-0067">ATP-binding</keyword>
<comment type="catalytic activity">
    <reaction evidence="9 10">
        <text>oxaloacetate + ATP = phosphoenolpyruvate + ADP + CO2</text>
        <dbReference type="Rhea" id="RHEA:18617"/>
        <dbReference type="ChEBI" id="CHEBI:16452"/>
        <dbReference type="ChEBI" id="CHEBI:16526"/>
        <dbReference type="ChEBI" id="CHEBI:30616"/>
        <dbReference type="ChEBI" id="CHEBI:58702"/>
        <dbReference type="ChEBI" id="CHEBI:456216"/>
        <dbReference type="EC" id="4.1.1.49"/>
    </reaction>
</comment>
<dbReference type="NCBIfam" id="NF006821">
    <property type="entry name" value="PRK09344.1-3"/>
    <property type="match status" value="1"/>
</dbReference>
<keyword evidence="8 10" id="KW-0456">Lyase</keyword>
<dbReference type="RefSeq" id="WP_194369823.1">
    <property type="nucleotide sequence ID" value="NZ_CP063767.1"/>
</dbReference>
<feature type="binding site" evidence="10">
    <location>
        <position position="55"/>
    </location>
    <ligand>
        <name>substrate</name>
    </ligand>
</feature>
<dbReference type="InterPro" id="IPR013035">
    <property type="entry name" value="PEP_carboxykinase_C"/>
</dbReference>
<evidence type="ECO:0000313" key="11">
    <source>
        <dbReference type="EMBL" id="QOY59926.1"/>
    </source>
</evidence>
<dbReference type="Gene3D" id="3.90.228.20">
    <property type="match status" value="1"/>
</dbReference>
<evidence type="ECO:0000256" key="4">
    <source>
        <dbReference type="ARBA" id="ARBA00022432"/>
    </source>
</evidence>
<keyword evidence="5 10" id="KW-0547">Nucleotide-binding</keyword>
<dbReference type="KEGG" id="tio:INP52_05630"/>
<dbReference type="PANTHER" id="PTHR30031">
    <property type="entry name" value="PHOSPHOENOLPYRUVATE CARBOXYKINASE ATP"/>
    <property type="match status" value="1"/>
</dbReference>
<comment type="subcellular location">
    <subcellularLocation>
        <location evidence="10">Cytoplasm</location>
    </subcellularLocation>
</comment>
<evidence type="ECO:0000256" key="6">
    <source>
        <dbReference type="ARBA" id="ARBA00022793"/>
    </source>
</evidence>
<feature type="binding site" evidence="10">
    <location>
        <position position="217"/>
    </location>
    <ligand>
        <name>ATP</name>
        <dbReference type="ChEBI" id="CHEBI:30616"/>
    </ligand>
</feature>
<evidence type="ECO:0000256" key="2">
    <source>
        <dbReference type="ARBA" id="ARBA00006052"/>
    </source>
</evidence>
<keyword evidence="10" id="KW-0479">Metal-binding</keyword>
<keyword evidence="11" id="KW-0418">Kinase</keyword>
<organism evidence="11 12">
    <name type="scientific">Thermophilibacter immobilis</name>
    <dbReference type="NCBI Taxonomy" id="2779519"/>
    <lineage>
        <taxon>Bacteria</taxon>
        <taxon>Bacillati</taxon>
        <taxon>Actinomycetota</taxon>
        <taxon>Coriobacteriia</taxon>
        <taxon>Coriobacteriales</taxon>
        <taxon>Atopobiaceae</taxon>
        <taxon>Thermophilibacter</taxon>
    </lineage>
</organism>
<keyword evidence="12" id="KW-1185">Reference proteome</keyword>
<dbReference type="GO" id="GO:0006094">
    <property type="term" value="P:gluconeogenesis"/>
    <property type="evidence" value="ECO:0007669"/>
    <property type="project" value="UniProtKB-UniRule"/>
</dbReference>
<dbReference type="InterPro" id="IPR001272">
    <property type="entry name" value="PEP_carboxykinase_ATP"/>
</dbReference>
<dbReference type="Pfam" id="PF01293">
    <property type="entry name" value="PEPCK_ATP"/>
    <property type="match status" value="1"/>
</dbReference>
<dbReference type="PIRSF" id="PIRSF006294">
    <property type="entry name" value="PEP_crbxkin"/>
    <property type="match status" value="1"/>
</dbReference>
<gene>
    <name evidence="10 11" type="primary">pckA</name>
    <name evidence="11" type="ORF">INP52_05630</name>
</gene>
<dbReference type="AlphaFoldDB" id="A0A7S7RT83"/>
<comment type="function">
    <text evidence="10">Involved in the gluconeogenesis. Catalyzes the conversion of oxaloacetate (OAA) to phosphoenolpyruvate (PEP) through direct phosphoryl transfer between the nucleoside triphosphate and OAA.</text>
</comment>
<dbReference type="GO" id="GO:0046872">
    <property type="term" value="F:metal ion binding"/>
    <property type="evidence" value="ECO:0007669"/>
    <property type="project" value="UniProtKB-KW"/>
</dbReference>
<feature type="binding site" evidence="10">
    <location>
        <position position="320"/>
    </location>
    <ligand>
        <name>substrate</name>
    </ligand>
</feature>
<evidence type="ECO:0000256" key="9">
    <source>
        <dbReference type="ARBA" id="ARBA00047371"/>
    </source>
</evidence>
<feature type="binding site" evidence="10">
    <location>
        <position position="446"/>
    </location>
    <ligand>
        <name>ATP</name>
        <dbReference type="ChEBI" id="CHEBI:30616"/>
    </ligand>
</feature>
<dbReference type="GO" id="GO:0004612">
    <property type="term" value="F:phosphoenolpyruvate carboxykinase (ATP) activity"/>
    <property type="evidence" value="ECO:0007669"/>
    <property type="project" value="UniProtKB-UniRule"/>
</dbReference>
<keyword evidence="11" id="KW-0808">Transferase</keyword>
<comment type="similarity">
    <text evidence="2 10">Belongs to the phosphoenolpyruvate carboxykinase (ATP) family.</text>
</comment>
<feature type="binding site" evidence="10">
    <location>
        <position position="255"/>
    </location>
    <ligand>
        <name>Mn(2+)</name>
        <dbReference type="ChEBI" id="CHEBI:29035"/>
    </ligand>
</feature>
<keyword evidence="10" id="KW-0963">Cytoplasm</keyword>
<dbReference type="Proteomes" id="UP000593735">
    <property type="component" value="Chromosome"/>
</dbReference>
<dbReference type="HAMAP" id="MF_00453">
    <property type="entry name" value="PEPCK_ATP"/>
    <property type="match status" value="1"/>
</dbReference>
<feature type="binding site" evidence="10">
    <location>
        <position position="197"/>
    </location>
    <ligand>
        <name>ATP</name>
        <dbReference type="ChEBI" id="CHEBI:30616"/>
    </ligand>
</feature>
<keyword evidence="6 10" id="KW-0210">Decarboxylase</keyword>
<evidence type="ECO:0000256" key="8">
    <source>
        <dbReference type="ARBA" id="ARBA00023239"/>
    </source>
</evidence>
<keyword evidence="4 10" id="KW-0312">Gluconeogenesis</keyword>
<feature type="binding site" evidence="10">
    <location>
        <position position="197"/>
    </location>
    <ligand>
        <name>Mn(2+)</name>
        <dbReference type="ChEBI" id="CHEBI:29035"/>
    </ligand>
</feature>
<proteinExistence type="inferred from homology"/>
<evidence type="ECO:0000256" key="1">
    <source>
        <dbReference type="ARBA" id="ARBA00004742"/>
    </source>
</evidence>
<comment type="cofactor">
    <cofactor evidence="10">
        <name>Mn(2+)</name>
        <dbReference type="ChEBI" id="CHEBI:29035"/>
    </cofactor>
    <text evidence="10">Binds 1 Mn(2+) ion per subunit.</text>
</comment>
<protein>
    <recommendedName>
        <fullName evidence="3 10">Phosphoenolpyruvate carboxykinase (ATP)</fullName>
        <shortName evidence="10">PCK</shortName>
        <shortName evidence="10">PEP carboxykinase</shortName>
        <shortName evidence="10">PEPCK</shortName>
        <ecNumber evidence="3 10">4.1.1.49</ecNumber>
    </recommendedName>
</protein>
<dbReference type="UniPathway" id="UPA00138"/>
<name>A0A7S7RT83_9ACTN</name>
<comment type="pathway">
    <text evidence="1 10">Carbohydrate biosynthesis; gluconeogenesis.</text>
</comment>
<dbReference type="NCBIfam" id="NF006820">
    <property type="entry name" value="PRK09344.1-2"/>
    <property type="match status" value="1"/>
</dbReference>
<dbReference type="GO" id="GO:0005524">
    <property type="term" value="F:ATP binding"/>
    <property type="evidence" value="ECO:0007669"/>
    <property type="project" value="UniProtKB-UniRule"/>
</dbReference>
<dbReference type="GO" id="GO:0005829">
    <property type="term" value="C:cytosol"/>
    <property type="evidence" value="ECO:0007669"/>
    <property type="project" value="TreeGrafter"/>
</dbReference>
<dbReference type="EC" id="4.1.1.49" evidence="3 10"/>
<dbReference type="Gene3D" id="3.40.449.10">
    <property type="entry name" value="Phosphoenolpyruvate Carboxykinase, domain 1"/>
    <property type="match status" value="1"/>
</dbReference>
<feature type="binding site" evidence="10">
    <location>
        <position position="283"/>
    </location>
    <ligand>
        <name>ATP</name>
        <dbReference type="ChEBI" id="CHEBI:30616"/>
    </ligand>
</feature>
<feature type="binding site" evidence="10">
    <location>
        <position position="217"/>
    </location>
    <ligand>
        <name>Mn(2+)</name>
        <dbReference type="ChEBI" id="CHEBI:29035"/>
    </ligand>
</feature>
<evidence type="ECO:0000256" key="7">
    <source>
        <dbReference type="ARBA" id="ARBA00022840"/>
    </source>
</evidence>
<dbReference type="NCBIfam" id="TIGR00224">
    <property type="entry name" value="pckA"/>
    <property type="match status" value="1"/>
</dbReference>
<dbReference type="GO" id="GO:0016301">
    <property type="term" value="F:kinase activity"/>
    <property type="evidence" value="ECO:0007669"/>
    <property type="project" value="UniProtKB-KW"/>
</dbReference>
<feature type="binding site" evidence="10">
    <location>
        <position position="191"/>
    </location>
    <ligand>
        <name>substrate</name>
    </ligand>
</feature>
<keyword evidence="11" id="KW-0670">Pyruvate</keyword>
<evidence type="ECO:0000313" key="12">
    <source>
        <dbReference type="Proteomes" id="UP000593735"/>
    </source>
</evidence>
<accession>A0A7S7RT83</accession>
<reference evidence="11 12" key="1">
    <citation type="submission" date="2020-10" db="EMBL/GenBank/DDBJ databases">
        <title>Olsenella immobilis sp.nov., isolated from the mud in a fermentation cellar used for the production of Chinese strong-flavoured liquor.</title>
        <authorList>
            <person name="Lu L."/>
        </authorList>
    </citation>
    <scope>NUCLEOTIDE SEQUENCE [LARGE SCALE GENOMIC DNA]</scope>
    <source>
        <strain evidence="11 12">LZLJ-2</strain>
    </source>
</reference>
<feature type="binding site" evidence="10">
    <location>
        <begin position="440"/>
        <end position="441"/>
    </location>
    <ligand>
        <name>ATP</name>
        <dbReference type="ChEBI" id="CHEBI:30616"/>
    </ligand>
</feature>
<evidence type="ECO:0000256" key="5">
    <source>
        <dbReference type="ARBA" id="ARBA00022741"/>
    </source>
</evidence>
<dbReference type="Gene3D" id="2.170.8.10">
    <property type="entry name" value="Phosphoenolpyruvate Carboxykinase, domain 2"/>
    <property type="match status" value="1"/>
</dbReference>
<dbReference type="SUPFAM" id="SSF68923">
    <property type="entry name" value="PEP carboxykinase N-terminal domain"/>
    <property type="match status" value="1"/>
</dbReference>
<keyword evidence="10" id="KW-0464">Manganese</keyword>
<dbReference type="InterPro" id="IPR008210">
    <property type="entry name" value="PEP_carboxykinase_N"/>
</dbReference>
<feature type="binding site" evidence="10">
    <location>
        <position position="197"/>
    </location>
    <ligand>
        <name>substrate</name>
    </ligand>
</feature>
<dbReference type="PANTHER" id="PTHR30031:SF0">
    <property type="entry name" value="PHOSPHOENOLPYRUVATE CARBOXYKINASE (ATP)"/>
    <property type="match status" value="1"/>
</dbReference>
<feature type="binding site" evidence="10">
    <location>
        <position position="320"/>
    </location>
    <ligand>
        <name>ATP</name>
        <dbReference type="ChEBI" id="CHEBI:30616"/>
    </ligand>
</feature>